<comment type="caution">
    <text evidence="1">The sequence shown here is derived from an EMBL/GenBank/DDBJ whole genome shotgun (WGS) entry which is preliminary data.</text>
</comment>
<organism evidence="1 2">
    <name type="scientific">Acinetobacter venetianus</name>
    <dbReference type="NCBI Taxonomy" id="52133"/>
    <lineage>
        <taxon>Bacteria</taxon>
        <taxon>Pseudomonadati</taxon>
        <taxon>Pseudomonadota</taxon>
        <taxon>Gammaproteobacteria</taxon>
        <taxon>Moraxellales</taxon>
        <taxon>Moraxellaceae</taxon>
        <taxon>Acinetobacter</taxon>
    </lineage>
</organism>
<dbReference type="EMBL" id="JRUE01000008">
    <property type="protein sequence ID" value="KXZ74394.1"/>
    <property type="molecule type" value="Genomic_DNA"/>
</dbReference>
<protein>
    <submittedName>
        <fullName evidence="1">Uncharacterized protein</fullName>
    </submittedName>
</protein>
<evidence type="ECO:0000313" key="2">
    <source>
        <dbReference type="Proteomes" id="UP000075680"/>
    </source>
</evidence>
<dbReference type="Proteomes" id="UP000075680">
    <property type="component" value="Unassembled WGS sequence"/>
</dbReference>
<reference evidence="1 2" key="1">
    <citation type="journal article" date="2016" name="Sci. Rep.">
        <title>Genomic and phenotypic characterization of the species Acinetobacter venetianus.</title>
        <authorList>
            <person name="Fondi M."/>
            <person name="Maida I."/>
            <person name="Perrin E."/>
            <person name="Orlandini V."/>
            <person name="La Torre L."/>
            <person name="Bosi E."/>
            <person name="Negroni A."/>
            <person name="Zanaroli G."/>
            <person name="Fava F."/>
            <person name="Decorosi F."/>
            <person name="Giovannetti L."/>
            <person name="Viti C."/>
            <person name="Vaneechoutte M."/>
            <person name="Dijkshoorn L."/>
            <person name="Fani R."/>
        </authorList>
    </citation>
    <scope>NUCLEOTIDE SEQUENCE [LARGE SCALE GENOMIC DNA]</scope>
    <source>
        <strain evidence="1 2">LUH5627</strain>
    </source>
</reference>
<gene>
    <name evidence="1" type="ORF">AVENLUH5627_00020</name>
</gene>
<sequence>MFVKVPVMVTSPADSAAFKVLSSVTESTVKPTLSVFGGVVSPLLLLLLSLPPPLAAAIIPPATNGIAHNQGLIDASLYSNGSID</sequence>
<accession>A0A150I483</accession>
<dbReference type="AlphaFoldDB" id="A0A150I483"/>
<proteinExistence type="predicted"/>
<evidence type="ECO:0000313" key="1">
    <source>
        <dbReference type="EMBL" id="KXZ74394.1"/>
    </source>
</evidence>
<name>A0A150I483_9GAMM</name>